<organism evidence="3 4">
    <name type="scientific">Lichenibacterium minor</name>
    <dbReference type="NCBI Taxonomy" id="2316528"/>
    <lineage>
        <taxon>Bacteria</taxon>
        <taxon>Pseudomonadati</taxon>
        <taxon>Pseudomonadota</taxon>
        <taxon>Alphaproteobacteria</taxon>
        <taxon>Hyphomicrobiales</taxon>
        <taxon>Lichenihabitantaceae</taxon>
        <taxon>Lichenibacterium</taxon>
    </lineage>
</organism>
<dbReference type="EMBL" id="QYBB01000001">
    <property type="protein sequence ID" value="RYC33944.1"/>
    <property type="molecule type" value="Genomic_DNA"/>
</dbReference>
<keyword evidence="3" id="KW-0808">Transferase</keyword>
<comment type="caution">
    <text evidence="3">The sequence shown here is derived from an EMBL/GenBank/DDBJ whole genome shotgun (WGS) entry which is preliminary data.</text>
</comment>
<reference evidence="3 4" key="1">
    <citation type="submission" date="2018-12" db="EMBL/GenBank/DDBJ databases">
        <authorList>
            <person name="Grouzdev D.S."/>
            <person name="Krutkina M.S."/>
        </authorList>
    </citation>
    <scope>NUCLEOTIDE SEQUENCE [LARGE SCALE GENOMIC DNA]</scope>
    <source>
        <strain evidence="3 4">RmlP026</strain>
    </source>
</reference>
<sequence>MPFRKRFRPAPPERTGIDRDAASTDERNVAIAEIADSGLFDPAWYLNRYPDVAQAGLDPLLHYVAAGAAEGRFPGPRFDVTWYLGEMPEAGAPGTNPLLHYLRRGRALGHSPKALDEGQSFDSFLSATRGGRLPFSERERSQVDHVHYALDAKAAEPHGLLPLPPLELSVRIGSLTLDSFEEIGRGVKEVILRCLPPGFDFRGSRCLDFGCGIGRVIRHFAEEARSAEFWGCDIDGTSIRWAVETMTPPFRFYQMSQSPTLPFEDSSFDLIYAIAVFSQVYDDWHHWAVEIRRVLKPGGVFFMSYAGQVPFEEMLSIPYDGFAAHPGLYVKSPFNSWNRGGPMVFMSPQWVERHWGSLFDIDFVAPDALLDYQSICVMRKPARGTPPRPHMRVVEAATRQAFNPDATGRIDQGHDRTKPFTESYGIEAEGTTRVAGWIALRGDAPKRLRLAVDGAAVEAGPTVWEPGAPYRDWDDSPQTVFTTSFDASGIAAGEHRLTVTVEGARGVSHEMGIALRVR</sequence>
<dbReference type="Gene3D" id="3.40.50.150">
    <property type="entry name" value="Vaccinia Virus protein VP39"/>
    <property type="match status" value="1"/>
</dbReference>
<dbReference type="AlphaFoldDB" id="A0A4V1RVA2"/>
<dbReference type="PANTHER" id="PTHR43464:SF83">
    <property type="entry name" value="MALONYL-[ACYL-CARRIER PROTEIN] O-METHYLTRANSFERASE"/>
    <property type="match status" value="1"/>
</dbReference>
<evidence type="ECO:0000256" key="1">
    <source>
        <dbReference type="SAM" id="MobiDB-lite"/>
    </source>
</evidence>
<accession>A0A4V1RVA2</accession>
<evidence type="ECO:0000313" key="3">
    <source>
        <dbReference type="EMBL" id="RYC33944.1"/>
    </source>
</evidence>
<protein>
    <submittedName>
        <fullName evidence="3">Class I SAM-dependent methyltransferase</fullName>
    </submittedName>
</protein>
<dbReference type="GO" id="GO:0008757">
    <property type="term" value="F:S-adenosylmethionine-dependent methyltransferase activity"/>
    <property type="evidence" value="ECO:0007669"/>
    <property type="project" value="InterPro"/>
</dbReference>
<evidence type="ECO:0000259" key="2">
    <source>
        <dbReference type="Pfam" id="PF08241"/>
    </source>
</evidence>
<dbReference type="OrthoDB" id="9816424at2"/>
<name>A0A4V1RVA2_9HYPH</name>
<evidence type="ECO:0000313" key="4">
    <source>
        <dbReference type="Proteomes" id="UP000290759"/>
    </source>
</evidence>
<keyword evidence="4" id="KW-1185">Reference proteome</keyword>
<feature type="domain" description="Methyltransferase type 11" evidence="2">
    <location>
        <begin position="207"/>
        <end position="302"/>
    </location>
</feature>
<gene>
    <name evidence="3" type="ORF">D3273_01460</name>
</gene>
<dbReference type="PANTHER" id="PTHR43464">
    <property type="entry name" value="METHYLTRANSFERASE"/>
    <property type="match status" value="1"/>
</dbReference>
<keyword evidence="3" id="KW-0489">Methyltransferase</keyword>
<dbReference type="Pfam" id="PF08241">
    <property type="entry name" value="Methyltransf_11"/>
    <property type="match status" value="1"/>
</dbReference>
<dbReference type="GO" id="GO:0032259">
    <property type="term" value="P:methylation"/>
    <property type="evidence" value="ECO:0007669"/>
    <property type="project" value="UniProtKB-KW"/>
</dbReference>
<dbReference type="CDD" id="cd02440">
    <property type="entry name" value="AdoMet_MTases"/>
    <property type="match status" value="1"/>
</dbReference>
<proteinExistence type="predicted"/>
<dbReference type="Proteomes" id="UP000290759">
    <property type="component" value="Unassembled WGS sequence"/>
</dbReference>
<feature type="region of interest" description="Disordered" evidence="1">
    <location>
        <begin position="1"/>
        <end position="22"/>
    </location>
</feature>
<reference evidence="3 4" key="2">
    <citation type="submission" date="2019-02" db="EMBL/GenBank/DDBJ databases">
        <title>'Lichenibacterium ramalinii' gen. nov. sp. nov., 'Lichenibacterium minor' gen. nov. sp. nov.</title>
        <authorList>
            <person name="Pankratov T."/>
        </authorList>
    </citation>
    <scope>NUCLEOTIDE SEQUENCE [LARGE SCALE GENOMIC DNA]</scope>
    <source>
        <strain evidence="3 4">RmlP026</strain>
    </source>
</reference>
<dbReference type="RefSeq" id="WP_129222804.1">
    <property type="nucleotide sequence ID" value="NZ_QYBB01000001.1"/>
</dbReference>
<dbReference type="InterPro" id="IPR029063">
    <property type="entry name" value="SAM-dependent_MTases_sf"/>
</dbReference>
<dbReference type="SUPFAM" id="SSF53335">
    <property type="entry name" value="S-adenosyl-L-methionine-dependent methyltransferases"/>
    <property type="match status" value="1"/>
</dbReference>
<dbReference type="InterPro" id="IPR013216">
    <property type="entry name" value="Methyltransf_11"/>
</dbReference>